<proteinExistence type="predicted"/>
<dbReference type="GO" id="GO:0046872">
    <property type="term" value="F:metal ion binding"/>
    <property type="evidence" value="ECO:0007669"/>
    <property type="project" value="UniProtKB-KW"/>
</dbReference>
<feature type="transmembrane region" description="Helical" evidence="3">
    <location>
        <begin position="97"/>
        <end position="119"/>
    </location>
</feature>
<dbReference type="SUPFAM" id="SSF56300">
    <property type="entry name" value="Metallo-dependent phosphatases"/>
    <property type="match status" value="1"/>
</dbReference>
<keyword evidence="2 7" id="KW-0378">Hydrolase</keyword>
<dbReference type="InterPro" id="IPR004843">
    <property type="entry name" value="Calcineurin-like_PHP"/>
</dbReference>
<evidence type="ECO:0000256" key="3">
    <source>
        <dbReference type="SAM" id="Phobius"/>
    </source>
</evidence>
<gene>
    <name evidence="5" type="ORF">LS45_02125</name>
    <name evidence="7" type="ORF">SAMEA4873561_01068</name>
    <name evidence="6" type="ORF">SAMEA4873648_01911</name>
</gene>
<reference evidence="5 8" key="1">
    <citation type="submission" date="2014-10" db="EMBL/GenBank/DDBJ databases">
        <title>Plasmid movement, recombination, and chromosomal integration amongst multidrug resistant commensal Escherichia coli clones within a single commercial turkey flock.</title>
        <authorList>
            <person name="Lang K."/>
            <person name="Dorn K."/>
            <person name="Danzeisen J."/>
            <person name="Johnson T."/>
        </authorList>
    </citation>
    <scope>NUCLEOTIDE SEQUENCE [LARGE SCALE GENOMIC DNA]</scope>
    <source>
        <strain evidence="5 8">UMNturkey9</strain>
    </source>
</reference>
<evidence type="ECO:0000313" key="7">
    <source>
        <dbReference type="EMBL" id="VGM32757.1"/>
    </source>
</evidence>
<dbReference type="CDD" id="cd07385">
    <property type="entry name" value="MPP_YkuE_C"/>
    <property type="match status" value="1"/>
</dbReference>
<sequence length="371" mass="41087">MFHLWTLIPAIYIGIRVIFPLRVSASSRCLLFFVMAMVADFHLLSRLFFGTMFSPELPEFLMIMIGWGFGFIVIFFMLLVIRDLMQLIRFFLTRKKYPLFIPVYLLPVLASSLAGIGVYQSVKVPDIREVEVRIQGLPEEFDGYRITQLTDIHVSRLLTGDWLRQVVEKTNALDSSLILITGDIIDGTVEDRRPDVSSLAMLKAPDGVFAVTGNHEYYFDGAQWTAELSKLGLHFLNNEHTVITRKDVKLVLAGITDEAAAKFGGTPPDLSAALSGIDNSGKIILMSHRPNNAPQSAAAGVSLQLSGHTHGGMVYGFDKFIASANNGFVSGLYDIGQMSLYISNGTGIWNGFPLRLGKLSEITVLTLRSFN</sequence>
<dbReference type="GO" id="GO:0016020">
    <property type="term" value="C:membrane"/>
    <property type="evidence" value="ECO:0007669"/>
    <property type="project" value="GOC"/>
</dbReference>
<feature type="transmembrane region" description="Helical" evidence="3">
    <location>
        <begin position="30"/>
        <end position="49"/>
    </location>
</feature>
<evidence type="ECO:0000256" key="2">
    <source>
        <dbReference type="ARBA" id="ARBA00022801"/>
    </source>
</evidence>
<evidence type="ECO:0000313" key="5">
    <source>
        <dbReference type="EMBL" id="KII07373.1"/>
    </source>
</evidence>
<dbReference type="PANTHER" id="PTHR31302:SF31">
    <property type="entry name" value="PHOSPHODIESTERASE YAEI"/>
    <property type="match status" value="1"/>
</dbReference>
<dbReference type="InterPro" id="IPR051158">
    <property type="entry name" value="Metallophosphoesterase_sf"/>
</dbReference>
<reference evidence="7" key="2">
    <citation type="submission" date="2019-03" db="EMBL/GenBank/DDBJ databases">
        <authorList>
            <consortium name="Pathogen Informatics"/>
        </authorList>
    </citation>
    <scope>NUCLEOTIDE SEQUENCE</scope>
    <source>
        <strain evidence="7">5012STDY7626360</strain>
        <strain evidence="6">5012STDY7626446</strain>
    </source>
</reference>
<evidence type="ECO:0000313" key="8">
    <source>
        <dbReference type="Proteomes" id="UP000031820"/>
    </source>
</evidence>
<dbReference type="EMBL" id="CAAHDG010000003">
    <property type="protein sequence ID" value="VGM32757.1"/>
    <property type="molecule type" value="Genomic_DNA"/>
</dbReference>
<dbReference type="GO" id="GO:0008758">
    <property type="term" value="F:UDP-2,3-diacylglucosamine hydrolase activity"/>
    <property type="evidence" value="ECO:0007669"/>
    <property type="project" value="TreeGrafter"/>
</dbReference>
<dbReference type="Proteomes" id="UP000031820">
    <property type="component" value="Unassembled WGS sequence"/>
</dbReference>
<dbReference type="AlphaFoldDB" id="A0A486U2B7"/>
<dbReference type="Gene3D" id="3.60.21.10">
    <property type="match status" value="1"/>
</dbReference>
<feature type="transmembrane region" description="Helical" evidence="3">
    <location>
        <begin position="61"/>
        <end position="85"/>
    </location>
</feature>
<keyword evidence="1" id="KW-0479">Metal-binding</keyword>
<feature type="domain" description="Calcineurin-like phosphoesterase" evidence="4">
    <location>
        <begin position="145"/>
        <end position="311"/>
    </location>
</feature>
<evidence type="ECO:0000313" key="6">
    <source>
        <dbReference type="EMBL" id="VGL61502.1"/>
    </source>
</evidence>
<protein>
    <submittedName>
        <fullName evidence="5">Serine/threonine protein phosphatase</fullName>
    </submittedName>
    <submittedName>
        <fullName evidence="7">Uncharacterized metallophosphoesterase Cj0846</fullName>
        <ecNumber evidence="7">3.1.-.-</ecNumber>
    </submittedName>
</protein>
<dbReference type="EMBL" id="CAAHCS010000002">
    <property type="protein sequence ID" value="VGL61502.1"/>
    <property type="molecule type" value="Genomic_DNA"/>
</dbReference>
<evidence type="ECO:0000259" key="4">
    <source>
        <dbReference type="Pfam" id="PF00149"/>
    </source>
</evidence>
<name>A0A486U2B7_KLEPN</name>
<dbReference type="PANTHER" id="PTHR31302">
    <property type="entry name" value="TRANSMEMBRANE PROTEIN WITH METALLOPHOSPHOESTERASE DOMAIN-RELATED"/>
    <property type="match status" value="1"/>
</dbReference>
<feature type="transmembrane region" description="Helical" evidence="3">
    <location>
        <begin position="6"/>
        <end position="23"/>
    </location>
</feature>
<dbReference type="EMBL" id="JRRF01000003">
    <property type="protein sequence ID" value="KII07373.1"/>
    <property type="molecule type" value="Genomic_DNA"/>
</dbReference>
<dbReference type="RefSeq" id="WP_020316553.1">
    <property type="nucleotide sequence ID" value="NZ_JAFCMZ010000007.1"/>
</dbReference>
<dbReference type="GO" id="GO:0009245">
    <property type="term" value="P:lipid A biosynthetic process"/>
    <property type="evidence" value="ECO:0007669"/>
    <property type="project" value="TreeGrafter"/>
</dbReference>
<dbReference type="InterPro" id="IPR029052">
    <property type="entry name" value="Metallo-depent_PP-like"/>
</dbReference>
<keyword evidence="3" id="KW-1133">Transmembrane helix</keyword>
<keyword evidence="3" id="KW-0812">Transmembrane</keyword>
<dbReference type="Pfam" id="PF00149">
    <property type="entry name" value="Metallophos"/>
    <property type="match status" value="1"/>
</dbReference>
<dbReference type="EC" id="3.1.-.-" evidence="7"/>
<organism evidence="7">
    <name type="scientific">Klebsiella pneumoniae</name>
    <dbReference type="NCBI Taxonomy" id="573"/>
    <lineage>
        <taxon>Bacteria</taxon>
        <taxon>Pseudomonadati</taxon>
        <taxon>Pseudomonadota</taxon>
        <taxon>Gammaproteobacteria</taxon>
        <taxon>Enterobacterales</taxon>
        <taxon>Enterobacteriaceae</taxon>
        <taxon>Klebsiella/Raoultella group</taxon>
        <taxon>Klebsiella</taxon>
        <taxon>Klebsiella pneumoniae complex</taxon>
    </lineage>
</organism>
<evidence type="ECO:0000256" key="1">
    <source>
        <dbReference type="ARBA" id="ARBA00022723"/>
    </source>
</evidence>
<accession>A0A486U2B7</accession>
<keyword evidence="3" id="KW-0472">Membrane</keyword>